<evidence type="ECO:0000313" key="2">
    <source>
        <dbReference type="Proteomes" id="UP000241858"/>
    </source>
</evidence>
<gene>
    <name evidence="1" type="ORF">C0W81_18820</name>
</gene>
<proteinExistence type="predicted"/>
<reference evidence="1 2" key="1">
    <citation type="submission" date="2018-03" db="EMBL/GenBank/DDBJ databases">
        <title>Whole genome sequencing of Histamine producing bacteria.</title>
        <authorList>
            <person name="Butler K."/>
        </authorList>
    </citation>
    <scope>NUCLEOTIDE SEQUENCE [LARGE SCALE GENOMIC DNA]</scope>
    <source>
        <strain evidence="1 2">DSM 23343</strain>
    </source>
</reference>
<dbReference type="OrthoDB" id="6058140at2"/>
<organism evidence="1 2">
    <name type="scientific">Photobacterium aquimaris</name>
    <dbReference type="NCBI Taxonomy" id="512643"/>
    <lineage>
        <taxon>Bacteria</taxon>
        <taxon>Pseudomonadati</taxon>
        <taxon>Pseudomonadota</taxon>
        <taxon>Gammaproteobacteria</taxon>
        <taxon>Vibrionales</taxon>
        <taxon>Vibrionaceae</taxon>
        <taxon>Photobacterium</taxon>
    </lineage>
</organism>
<sequence length="179" mass="21391">MFPIIQNYDSQSVESFEDYYQKWPQTLNHIPKEVVETWIYRHWSGFQDWLPLQPECWAYELCEFTNEQIMEIGHVDDWPLQLRSWGRELLQGQYRKTTWLGKYMLEKGTTPTPIIIGQNFGSLAHPVEYDDENMKEPYQLIEGHMRLSYLMGMIMGHHCNLSKKHKVWVATYPLNDDCV</sequence>
<comment type="caution">
    <text evidence="1">The sequence shown here is derived from an EMBL/GenBank/DDBJ whole genome shotgun (WGS) entry which is preliminary data.</text>
</comment>
<name>A0A2T3HT44_9GAMM</name>
<evidence type="ECO:0000313" key="1">
    <source>
        <dbReference type="EMBL" id="PST97836.1"/>
    </source>
</evidence>
<dbReference type="RefSeq" id="WP_061000341.1">
    <property type="nucleotide sequence ID" value="NZ_LNQZ01000032.1"/>
</dbReference>
<protein>
    <submittedName>
        <fullName evidence="1">Uncharacterized protein</fullName>
    </submittedName>
</protein>
<dbReference type="EMBL" id="PYLY01000058">
    <property type="protein sequence ID" value="PST97836.1"/>
    <property type="molecule type" value="Genomic_DNA"/>
</dbReference>
<accession>A0A2T3HT44</accession>
<dbReference type="Proteomes" id="UP000241858">
    <property type="component" value="Unassembled WGS sequence"/>
</dbReference>
<dbReference type="AlphaFoldDB" id="A0A2T3HT44"/>